<protein>
    <submittedName>
        <fullName evidence="1">Uncharacterized protein</fullName>
    </submittedName>
</protein>
<evidence type="ECO:0000313" key="1">
    <source>
        <dbReference type="EMBL" id="ANV78946.1"/>
    </source>
</evidence>
<dbReference type="EMBL" id="KP211807">
    <property type="protein sequence ID" value="ANV78946.1"/>
    <property type="molecule type" value="Genomic_DNA"/>
</dbReference>
<name>A0A1B1T9I8_9ARCH</name>
<sequence length="143" mass="16523">MQTDEEATNLRIQEFLDDISKLQLSFTFSQWYNVDVASLISNTNILGHEVDENTGASLIFLDRSVMFCCPKSGKIHHYPKHLLHCFVDDKRGQLNVNEAIFRAELFSISPKDEQLCWEKCCNSEVDIPNLQSKVSNWIGWLNR</sequence>
<dbReference type="AlphaFoldDB" id="A0A1B1T9I8"/>
<accession>A0A1B1T9I8</accession>
<proteinExistence type="predicted"/>
<reference evidence="1" key="1">
    <citation type="submission" date="2014-11" db="EMBL/GenBank/DDBJ databases">
        <authorList>
            <person name="Zhu J."/>
            <person name="Qi W."/>
            <person name="Song R."/>
        </authorList>
    </citation>
    <scope>NUCLEOTIDE SEQUENCE</scope>
</reference>
<organism evidence="1">
    <name type="scientific">uncultured Poseidoniia archaeon</name>
    <dbReference type="NCBI Taxonomy" id="1697135"/>
    <lineage>
        <taxon>Archaea</taxon>
        <taxon>Methanobacteriati</taxon>
        <taxon>Thermoplasmatota</taxon>
        <taxon>Candidatus Poseidoniia</taxon>
        <taxon>environmental samples</taxon>
    </lineage>
</organism>
<reference evidence="1" key="2">
    <citation type="journal article" date="2015" name="ISME J.">
        <title>A new class of marine Euryarchaeota group II from the Mediterranean deep chlorophyll maximum.</title>
        <authorList>
            <person name="Martin-Cuadrado A.B."/>
            <person name="Garcia-Heredia I."/>
            <person name="Molto A.G."/>
            <person name="Lopez-Ubeda R."/>
            <person name="Kimes N."/>
            <person name="Lopez-Garcia P."/>
            <person name="Moreira D."/>
            <person name="Rodriguez-Valera F."/>
        </authorList>
    </citation>
    <scope>NUCLEOTIDE SEQUENCE</scope>
</reference>